<dbReference type="Gene3D" id="3.40.50.720">
    <property type="entry name" value="NAD(P)-binding Rossmann-like Domain"/>
    <property type="match status" value="1"/>
</dbReference>
<feature type="domain" description="Ketoreductase" evidence="1">
    <location>
        <begin position="10"/>
        <end position="153"/>
    </location>
</feature>
<dbReference type="PANTHER" id="PTHR43975:SF2">
    <property type="entry name" value="EG:BACR7A4.14 PROTEIN-RELATED"/>
    <property type="match status" value="1"/>
</dbReference>
<proteinExistence type="predicted"/>
<accession>A0A0S4QQE5</accession>
<name>A0A0S4QQE5_9ACTN</name>
<evidence type="ECO:0000259" key="1">
    <source>
        <dbReference type="SMART" id="SM00822"/>
    </source>
</evidence>
<protein>
    <submittedName>
        <fullName evidence="2">NAD(P)-dependent dehydrogenase, short-chain alcohol dehydrogenase family</fullName>
    </submittedName>
</protein>
<gene>
    <name evidence="2" type="ORF">Ga0074812_1123</name>
</gene>
<evidence type="ECO:0000313" key="3">
    <source>
        <dbReference type="Proteomes" id="UP000198802"/>
    </source>
</evidence>
<organism evidence="2 3">
    <name type="scientific">Parafrankia irregularis</name>
    <dbReference type="NCBI Taxonomy" id="795642"/>
    <lineage>
        <taxon>Bacteria</taxon>
        <taxon>Bacillati</taxon>
        <taxon>Actinomycetota</taxon>
        <taxon>Actinomycetes</taxon>
        <taxon>Frankiales</taxon>
        <taxon>Frankiaceae</taxon>
        <taxon>Parafrankia</taxon>
    </lineage>
</organism>
<dbReference type="EMBL" id="FAOZ01000012">
    <property type="protein sequence ID" value="CUU57343.1"/>
    <property type="molecule type" value="Genomic_DNA"/>
</dbReference>
<sequence>MENPFGYRGRRVVVTGGASGIGAALLDLLQDLGAADITVIDRNPPDAKVDHFIEADLSSQAGVDAAVAAIEGPVHVLFNNAGVAGTQPAPVVFSVNYLAVRRLTQELTAQMPAGAAVVITSSMAGIGWQAHKDELLKLLAIDDWDEALAWLDAHPDLAADPYALSKECTQLYTHYAARGASWARTRINSACPGPVSTPLLSDFRVTMTDELIDWSVRQGNGRAATPAEVARILAFLGSDAAGYLNGVNIPVDAGLQAALITGQTD</sequence>
<dbReference type="PANTHER" id="PTHR43975">
    <property type="entry name" value="ZGC:101858"/>
    <property type="match status" value="1"/>
</dbReference>
<dbReference type="PRINTS" id="PR00081">
    <property type="entry name" value="GDHRDH"/>
</dbReference>
<dbReference type="InterPro" id="IPR002347">
    <property type="entry name" value="SDR_fam"/>
</dbReference>
<dbReference type="SMART" id="SM00822">
    <property type="entry name" value="PKS_KR"/>
    <property type="match status" value="1"/>
</dbReference>
<dbReference type="SUPFAM" id="SSF51735">
    <property type="entry name" value="NAD(P)-binding Rossmann-fold domains"/>
    <property type="match status" value="1"/>
</dbReference>
<dbReference type="Pfam" id="PF00106">
    <property type="entry name" value="adh_short"/>
    <property type="match status" value="1"/>
</dbReference>
<dbReference type="InterPro" id="IPR036291">
    <property type="entry name" value="NAD(P)-bd_dom_sf"/>
</dbReference>
<dbReference type="Pfam" id="PF13561">
    <property type="entry name" value="adh_short_C2"/>
    <property type="match status" value="1"/>
</dbReference>
<dbReference type="RefSeq" id="WP_091278664.1">
    <property type="nucleotide sequence ID" value="NZ_FAOZ01000012.1"/>
</dbReference>
<dbReference type="InterPro" id="IPR057326">
    <property type="entry name" value="KR_dom"/>
</dbReference>
<dbReference type="AlphaFoldDB" id="A0A0S4QQE5"/>
<dbReference type="NCBIfam" id="NF009092">
    <property type="entry name" value="PRK12428.1"/>
    <property type="match status" value="1"/>
</dbReference>
<reference evidence="3" key="1">
    <citation type="submission" date="2015-11" db="EMBL/GenBank/DDBJ databases">
        <authorList>
            <person name="Varghese N."/>
        </authorList>
    </citation>
    <scope>NUCLEOTIDE SEQUENCE [LARGE SCALE GENOMIC DNA]</scope>
    <source>
        <strain evidence="3">DSM 45899</strain>
    </source>
</reference>
<dbReference type="Proteomes" id="UP000198802">
    <property type="component" value="Unassembled WGS sequence"/>
</dbReference>
<keyword evidence="3" id="KW-1185">Reference proteome</keyword>
<evidence type="ECO:0000313" key="2">
    <source>
        <dbReference type="EMBL" id="CUU57343.1"/>
    </source>
</evidence>